<sequence length="246" mass="26681">MNDRTGLAPGVGRDGNPQGPAGEKALVVEGLTKSYRIGDTQVDVLKGVDLVLERGEKVALVGHSGSGKSTLLSIIAGLQPPDEGRVSAAGVDVTATRPADLARFRFQHVGFVFQQYHLIPTLTALENVMLPCVPWKVDYDPRERARELLELVGLGHRLNHLPAQLSGGEQQRVCIARALINHPTLLLADEPTGNLDEDSERDVMRLIHDLADRFGMTVLFVTHDLGLARAFQRVVRLKGGVVVPEA</sequence>
<evidence type="ECO:0000256" key="2">
    <source>
        <dbReference type="ARBA" id="ARBA00022741"/>
    </source>
</evidence>
<dbReference type="RefSeq" id="WP_318750034.1">
    <property type="nucleotide sequence ID" value="NZ_CP132508.1"/>
</dbReference>
<keyword evidence="3 6" id="KW-0067">ATP-binding</keyword>
<proteinExistence type="predicted"/>
<dbReference type="CDD" id="cd03255">
    <property type="entry name" value="ABC_MJ0796_LolCDE_FtsE"/>
    <property type="match status" value="1"/>
</dbReference>
<dbReference type="SUPFAM" id="SSF52540">
    <property type="entry name" value="P-loop containing nucleoside triphosphate hydrolases"/>
    <property type="match status" value="1"/>
</dbReference>
<dbReference type="InterPro" id="IPR027417">
    <property type="entry name" value="P-loop_NTPase"/>
</dbReference>
<dbReference type="GO" id="GO:0005524">
    <property type="term" value="F:ATP binding"/>
    <property type="evidence" value="ECO:0007669"/>
    <property type="project" value="UniProtKB-KW"/>
</dbReference>
<dbReference type="EMBL" id="CP132508">
    <property type="protein sequence ID" value="WPD18177.1"/>
    <property type="molecule type" value="Genomic_DNA"/>
</dbReference>
<reference evidence="6 7" key="1">
    <citation type="submission" date="2023-08" db="EMBL/GenBank/DDBJ databases">
        <title>Genome sequence of Thermaerobacter compostii strain Ins1, a spore-forming filamentous bacterium isolated from a deep geothermal reservoir.</title>
        <authorList>
            <person name="Bregnard D."/>
            <person name="Gonzalez D."/>
            <person name="Junier P."/>
        </authorList>
    </citation>
    <scope>NUCLEOTIDE SEQUENCE [LARGE SCALE GENOMIC DNA]</scope>
    <source>
        <strain evidence="6 7">Ins1</strain>
    </source>
</reference>
<gene>
    <name evidence="6" type="ORF">Q5761_07200</name>
</gene>
<organism evidence="6 7">
    <name type="scientific">Thermaerobacter composti</name>
    <dbReference type="NCBI Taxonomy" id="554949"/>
    <lineage>
        <taxon>Bacteria</taxon>
        <taxon>Bacillati</taxon>
        <taxon>Bacillota</taxon>
        <taxon>Clostridia</taxon>
        <taxon>Eubacteriales</taxon>
        <taxon>Clostridiales Family XVII. Incertae Sedis</taxon>
        <taxon>Thermaerobacter</taxon>
    </lineage>
</organism>
<name>A0ABZ0QKZ7_9FIRM</name>
<evidence type="ECO:0000256" key="1">
    <source>
        <dbReference type="ARBA" id="ARBA00022448"/>
    </source>
</evidence>
<dbReference type="InterPro" id="IPR017911">
    <property type="entry name" value="MacB-like_ATP-bd"/>
</dbReference>
<dbReference type="InterPro" id="IPR017871">
    <property type="entry name" value="ABC_transporter-like_CS"/>
</dbReference>
<dbReference type="PROSITE" id="PS50893">
    <property type="entry name" value="ABC_TRANSPORTER_2"/>
    <property type="match status" value="1"/>
</dbReference>
<evidence type="ECO:0000259" key="5">
    <source>
        <dbReference type="PROSITE" id="PS50893"/>
    </source>
</evidence>
<keyword evidence="1" id="KW-0813">Transport</keyword>
<accession>A0ABZ0QKZ7</accession>
<keyword evidence="7" id="KW-1185">Reference proteome</keyword>
<dbReference type="SMART" id="SM00382">
    <property type="entry name" value="AAA"/>
    <property type="match status" value="1"/>
</dbReference>
<dbReference type="PROSITE" id="PS00211">
    <property type="entry name" value="ABC_TRANSPORTER_1"/>
    <property type="match status" value="1"/>
</dbReference>
<evidence type="ECO:0000256" key="4">
    <source>
        <dbReference type="SAM" id="MobiDB-lite"/>
    </source>
</evidence>
<feature type="region of interest" description="Disordered" evidence="4">
    <location>
        <begin position="1"/>
        <end position="22"/>
    </location>
</feature>
<dbReference type="Gene3D" id="3.40.50.300">
    <property type="entry name" value="P-loop containing nucleotide triphosphate hydrolases"/>
    <property type="match status" value="1"/>
</dbReference>
<evidence type="ECO:0000313" key="7">
    <source>
        <dbReference type="Proteomes" id="UP001304683"/>
    </source>
</evidence>
<dbReference type="InterPro" id="IPR003593">
    <property type="entry name" value="AAA+_ATPase"/>
</dbReference>
<dbReference type="InterPro" id="IPR003439">
    <property type="entry name" value="ABC_transporter-like_ATP-bd"/>
</dbReference>
<dbReference type="PANTHER" id="PTHR24220">
    <property type="entry name" value="IMPORT ATP-BINDING PROTEIN"/>
    <property type="match status" value="1"/>
</dbReference>
<evidence type="ECO:0000256" key="3">
    <source>
        <dbReference type="ARBA" id="ARBA00022840"/>
    </source>
</evidence>
<dbReference type="InterPro" id="IPR015854">
    <property type="entry name" value="ABC_transpr_LolD-like"/>
</dbReference>
<dbReference type="Proteomes" id="UP001304683">
    <property type="component" value="Chromosome"/>
</dbReference>
<dbReference type="PANTHER" id="PTHR24220:SF659">
    <property type="entry name" value="TRANSPORTER, PUTATIVE-RELATED"/>
    <property type="match status" value="1"/>
</dbReference>
<dbReference type="Pfam" id="PF00005">
    <property type="entry name" value="ABC_tran"/>
    <property type="match status" value="1"/>
</dbReference>
<keyword evidence="2" id="KW-0547">Nucleotide-binding</keyword>
<feature type="domain" description="ABC transporter" evidence="5">
    <location>
        <begin position="26"/>
        <end position="246"/>
    </location>
</feature>
<protein>
    <submittedName>
        <fullName evidence="6">ABC transporter ATP-binding protein</fullName>
    </submittedName>
</protein>
<evidence type="ECO:0000313" key="6">
    <source>
        <dbReference type="EMBL" id="WPD18177.1"/>
    </source>
</evidence>